<accession>A0A4Y8W959</accession>
<keyword evidence="2" id="KW-1185">Reference proteome</keyword>
<protein>
    <submittedName>
        <fullName evidence="1">Uncharacterized protein</fullName>
    </submittedName>
</protein>
<dbReference type="Proteomes" id="UP000297753">
    <property type="component" value="Unassembled WGS sequence"/>
</dbReference>
<sequence length="66" mass="7929">MKSSSDKKWKKRYGYHKRSLLETAMYRVNMKHGFIVFTCRKALIFQEYNHENRSSQFPTSHVLGCK</sequence>
<name>A0A4Y8W959_9VIBR</name>
<proteinExistence type="predicted"/>
<evidence type="ECO:0000313" key="2">
    <source>
        <dbReference type="Proteomes" id="UP000297753"/>
    </source>
</evidence>
<evidence type="ECO:0000313" key="1">
    <source>
        <dbReference type="EMBL" id="TFH89085.1"/>
    </source>
</evidence>
<dbReference type="EMBL" id="SATR01000125">
    <property type="protein sequence ID" value="TFH89085.1"/>
    <property type="molecule type" value="Genomic_DNA"/>
</dbReference>
<reference evidence="1 2" key="1">
    <citation type="submission" date="2019-01" db="EMBL/GenBank/DDBJ databases">
        <title>Vibrio BEI176 sp. nov, a marine bacterium isolated from China: eastern marignal seas.</title>
        <authorList>
            <person name="Li B."/>
        </authorList>
    </citation>
    <scope>NUCLEOTIDE SEQUENCE [LARGE SCALE GENOMIC DNA]</scope>
    <source>
        <strain evidence="1 2">BEI176</strain>
    </source>
</reference>
<dbReference type="AlphaFoldDB" id="A0A4Y8W959"/>
<gene>
    <name evidence="1" type="ORF">ELS82_24190</name>
</gene>
<comment type="caution">
    <text evidence="1">The sequence shown here is derived from an EMBL/GenBank/DDBJ whole genome shotgun (WGS) entry which is preliminary data.</text>
</comment>
<organism evidence="1 2">
    <name type="scientific">Vibrio ouci</name>
    <dbReference type="NCBI Taxonomy" id="2499078"/>
    <lineage>
        <taxon>Bacteria</taxon>
        <taxon>Pseudomonadati</taxon>
        <taxon>Pseudomonadota</taxon>
        <taxon>Gammaproteobacteria</taxon>
        <taxon>Vibrionales</taxon>
        <taxon>Vibrionaceae</taxon>
        <taxon>Vibrio</taxon>
    </lineage>
</organism>